<sequence length="83" mass="9538">MIRLPGPNQLASFAKACNCSTLSTPSSTKRTLRVPSLDRIRFAPFWMLIKATRFVLRISQRSCCCIHFRSTFLQIWPTSSMKE</sequence>
<protein>
    <submittedName>
        <fullName evidence="1">Uncharacterized protein</fullName>
    </submittedName>
</protein>
<dbReference type="EMBL" id="AK227899">
    <property type="protein sequence ID" value="BAE99870.1"/>
    <property type="molecule type" value="mRNA"/>
</dbReference>
<proteinExistence type="evidence at transcript level"/>
<accession>Q0WSM8</accession>
<evidence type="ECO:0000313" key="1">
    <source>
        <dbReference type="EMBL" id="BAE99870.1"/>
    </source>
</evidence>
<dbReference type="AlphaFoldDB" id="Q0WSM8"/>
<organism evidence="1">
    <name type="scientific">Arabidopsis thaliana</name>
    <name type="common">Mouse-ear cress</name>
    <dbReference type="NCBI Taxonomy" id="3702"/>
    <lineage>
        <taxon>Eukaryota</taxon>
        <taxon>Viridiplantae</taxon>
        <taxon>Streptophyta</taxon>
        <taxon>Embryophyta</taxon>
        <taxon>Tracheophyta</taxon>
        <taxon>Spermatophyta</taxon>
        <taxon>Magnoliopsida</taxon>
        <taxon>eudicotyledons</taxon>
        <taxon>Gunneridae</taxon>
        <taxon>Pentapetalae</taxon>
        <taxon>rosids</taxon>
        <taxon>malvids</taxon>
        <taxon>Brassicales</taxon>
        <taxon>Brassicaceae</taxon>
        <taxon>Camelineae</taxon>
        <taxon>Arabidopsis</taxon>
    </lineage>
</organism>
<name>Q0WSM8_ARATH</name>
<reference evidence="1" key="1">
    <citation type="submission" date="2006-07" db="EMBL/GenBank/DDBJ databases">
        <title>Large-scale analysis of RIKEN Arabidopsis full-length (RAFL) cDNAs.</title>
        <authorList>
            <person name="Totoki Y."/>
            <person name="Seki M."/>
            <person name="Ishida J."/>
            <person name="Nakajima M."/>
            <person name="Enju A."/>
            <person name="Morosawa T."/>
            <person name="Kamiya A."/>
            <person name="Narusaka M."/>
            <person name="Shin-i T."/>
            <person name="Nakagawa M."/>
            <person name="Sakamoto N."/>
            <person name="Oishi K."/>
            <person name="Kohara Y."/>
            <person name="Kobayashi M."/>
            <person name="Toyoda A."/>
            <person name="Sakaki Y."/>
            <person name="Sakurai T."/>
            <person name="Iida K."/>
            <person name="Akiyama K."/>
            <person name="Satou M."/>
            <person name="Toyoda T."/>
            <person name="Konagaya A."/>
            <person name="Carninci P."/>
            <person name="Kawai J."/>
            <person name="Hayashizaki Y."/>
            <person name="Shinozaki K."/>
        </authorList>
    </citation>
    <scope>NUCLEOTIDE SEQUENCE</scope>
</reference>